<dbReference type="Gene3D" id="3.40.50.11190">
    <property type="match status" value="1"/>
</dbReference>
<comment type="caution">
    <text evidence="1">The sequence shown here is derived from an EMBL/GenBank/DDBJ whole genome shotgun (WGS) entry which is preliminary data.</text>
</comment>
<dbReference type="Proteomes" id="UP000666562">
    <property type="component" value="Unassembled WGS sequence"/>
</dbReference>
<proteinExistence type="predicted"/>
<dbReference type="Gene3D" id="3.40.50.2000">
    <property type="entry name" value="Glycogen Phosphorylase B"/>
    <property type="match status" value="1"/>
</dbReference>
<organism evidence="1 2">
    <name type="scientific">Prochlorococcus marinus str. XMU1401</name>
    <dbReference type="NCBI Taxonomy" id="2052594"/>
    <lineage>
        <taxon>Bacteria</taxon>
        <taxon>Bacillati</taxon>
        <taxon>Cyanobacteriota</taxon>
        <taxon>Cyanophyceae</taxon>
        <taxon>Synechococcales</taxon>
        <taxon>Prochlorococcaceae</taxon>
        <taxon>Prochlorococcus</taxon>
    </lineage>
</organism>
<gene>
    <name evidence="1" type="ORF">HA142_07135</name>
</gene>
<dbReference type="AlphaFoldDB" id="A0A8I1X126"/>
<protein>
    <submittedName>
        <fullName evidence="1">Uncharacterized protein</fullName>
    </submittedName>
</protein>
<sequence length="325" mass="38474">MNIVYLFEASNSVGLGHCSRATSLARSLINNFHNCTLVTLEKNFLDNKYSGFIKRFNINFENFSNLDYFETYLKQNSFDYVILDFANQKFNNEDALLELINEHSKLVCIDDITKRRLKAKINFYPPIEWIKDENWKNFKGENYFGIEFSILKPELEFYKSIPQKSQYKYKFCITMGGSDPNATSIYMYKLIRKIFPYEKLVVILGPLCNKQNSFFDENTSTYINPENFLEIINYSENVITSFGITMYELYFLRKRTFYICSKEDHILSSLFFQKLENFEYLGFLKELNENEIIKKLKNESNNFKPNDNFSINDRIINILQESLSG</sequence>
<name>A0A8I1X126_PROMR</name>
<reference evidence="1" key="1">
    <citation type="submission" date="2020-03" db="EMBL/GenBank/DDBJ databases">
        <title>Genome differentiation and subclade ecological adaptation of Prochlorococcus HLII clade in the global ocean.</title>
        <authorList>
            <person name="Yan W."/>
            <person name="Fen X."/>
            <person name="Zhang W."/>
        </authorList>
    </citation>
    <scope>NUCLEOTIDE SEQUENCE</scope>
    <source>
        <strain evidence="1">XMU1401</strain>
    </source>
</reference>
<accession>A0A8I1X126</accession>
<dbReference type="RefSeq" id="WP_100883930.1">
    <property type="nucleotide sequence ID" value="NZ_JAAORC010000002.1"/>
</dbReference>
<evidence type="ECO:0000313" key="2">
    <source>
        <dbReference type="Proteomes" id="UP000666562"/>
    </source>
</evidence>
<dbReference type="EMBL" id="JAAORC010000002">
    <property type="protein sequence ID" value="MBO8223285.1"/>
    <property type="molecule type" value="Genomic_DNA"/>
</dbReference>
<evidence type="ECO:0000313" key="1">
    <source>
        <dbReference type="EMBL" id="MBO8223285.1"/>
    </source>
</evidence>